<evidence type="ECO:0000313" key="3">
    <source>
        <dbReference type="Proteomes" id="UP001451303"/>
    </source>
</evidence>
<keyword evidence="3" id="KW-1185">Reference proteome</keyword>
<comment type="caution">
    <text evidence="2">The sequence shown here is derived from an EMBL/GenBank/DDBJ whole genome shotgun (WGS) entry which is preliminary data.</text>
</comment>
<feature type="transmembrane region" description="Helical" evidence="1">
    <location>
        <begin position="20"/>
        <end position="50"/>
    </location>
</feature>
<keyword evidence="1" id="KW-0472">Membrane</keyword>
<gene>
    <name evidence="2" type="ORF">QR685DRAFT_419373</name>
</gene>
<dbReference type="EMBL" id="JAVLET010000012">
    <property type="protein sequence ID" value="KAL0466722.1"/>
    <property type="molecule type" value="Genomic_DNA"/>
</dbReference>
<feature type="non-terminal residue" evidence="2">
    <location>
        <position position="80"/>
    </location>
</feature>
<name>A0ABR3D348_NEUIN</name>
<protein>
    <submittedName>
        <fullName evidence="2">Uncharacterized protein</fullName>
    </submittedName>
</protein>
<evidence type="ECO:0000256" key="1">
    <source>
        <dbReference type="SAM" id="Phobius"/>
    </source>
</evidence>
<organism evidence="2 3">
    <name type="scientific">Neurospora intermedia</name>
    <dbReference type="NCBI Taxonomy" id="5142"/>
    <lineage>
        <taxon>Eukaryota</taxon>
        <taxon>Fungi</taxon>
        <taxon>Dikarya</taxon>
        <taxon>Ascomycota</taxon>
        <taxon>Pezizomycotina</taxon>
        <taxon>Sordariomycetes</taxon>
        <taxon>Sordariomycetidae</taxon>
        <taxon>Sordariales</taxon>
        <taxon>Sordariaceae</taxon>
        <taxon>Neurospora</taxon>
    </lineage>
</organism>
<sequence length="80" mass="9636">MGVLPRFQLVSDFWFPCGVSVVYFFSFVHVVISVLLSTFCLYYVLLLCIYDRVKVSSKEMCVWKRKKKWIYIDFKFSQKE</sequence>
<reference evidence="2 3" key="1">
    <citation type="submission" date="2023-09" db="EMBL/GenBank/DDBJ databases">
        <title>Multi-omics analysis of a traditional fermented food reveals byproduct-associated fungal strains for waste-to-food upcycling.</title>
        <authorList>
            <consortium name="Lawrence Berkeley National Laboratory"/>
            <person name="Rekdal V.M."/>
            <person name="Villalobos-Escobedo J.M."/>
            <person name="Rodriguez-Valeron N."/>
            <person name="Garcia M.O."/>
            <person name="Vasquez D.P."/>
            <person name="Damayanti I."/>
            <person name="Sorensen P.M."/>
            <person name="Baidoo E.E."/>
            <person name="De Carvalho A.C."/>
            <person name="Riley R."/>
            <person name="Lipzen A."/>
            <person name="He G."/>
            <person name="Yan M."/>
            <person name="Haridas S."/>
            <person name="Daum C."/>
            <person name="Yoshinaga Y."/>
            <person name="Ng V."/>
            <person name="Grigoriev I.V."/>
            <person name="Munk R."/>
            <person name="Nuraida L."/>
            <person name="Wijaya C.H."/>
            <person name="Morales P.-C."/>
            <person name="Keasling J.D."/>
        </authorList>
    </citation>
    <scope>NUCLEOTIDE SEQUENCE [LARGE SCALE GENOMIC DNA]</scope>
    <source>
        <strain evidence="2 3">FGSC 2613</strain>
    </source>
</reference>
<keyword evidence="1" id="KW-1133">Transmembrane helix</keyword>
<keyword evidence="1" id="KW-0812">Transmembrane</keyword>
<proteinExistence type="predicted"/>
<accession>A0ABR3D348</accession>
<dbReference type="Proteomes" id="UP001451303">
    <property type="component" value="Unassembled WGS sequence"/>
</dbReference>
<evidence type="ECO:0000313" key="2">
    <source>
        <dbReference type="EMBL" id="KAL0466722.1"/>
    </source>
</evidence>